<evidence type="ECO:0000313" key="2">
    <source>
        <dbReference type="EMBL" id="RRT53777.1"/>
    </source>
</evidence>
<dbReference type="Pfam" id="PF04488">
    <property type="entry name" value="Gly_transf_sug"/>
    <property type="match status" value="1"/>
</dbReference>
<comment type="caution">
    <text evidence="2">The sequence shown here is derived from an EMBL/GenBank/DDBJ whole genome shotgun (WGS) entry which is preliminary data.</text>
</comment>
<accession>A0A426YPX9</accession>
<dbReference type="Gene3D" id="3.90.550.20">
    <property type="match status" value="1"/>
</dbReference>
<dbReference type="Proteomes" id="UP000287651">
    <property type="component" value="Unassembled WGS sequence"/>
</dbReference>
<dbReference type="PANTHER" id="PTHR46781:SF5">
    <property type="entry name" value="ALPHA 1,4-GLYCOSYLTRANSFERASE FAMILY PROTEIN"/>
    <property type="match status" value="1"/>
</dbReference>
<dbReference type="AlphaFoldDB" id="A0A426YPX9"/>
<organism evidence="2 3">
    <name type="scientific">Ensete ventricosum</name>
    <name type="common">Abyssinian banana</name>
    <name type="synonym">Musa ensete</name>
    <dbReference type="NCBI Taxonomy" id="4639"/>
    <lineage>
        <taxon>Eukaryota</taxon>
        <taxon>Viridiplantae</taxon>
        <taxon>Streptophyta</taxon>
        <taxon>Embryophyta</taxon>
        <taxon>Tracheophyta</taxon>
        <taxon>Spermatophyta</taxon>
        <taxon>Magnoliopsida</taxon>
        <taxon>Liliopsida</taxon>
        <taxon>Zingiberales</taxon>
        <taxon>Musaceae</taxon>
        <taxon>Ensete</taxon>
    </lineage>
</organism>
<dbReference type="InterPro" id="IPR007577">
    <property type="entry name" value="GlycoTrfase_DXD_sugar-bd_CS"/>
</dbReference>
<dbReference type="PANTHER" id="PTHR46781">
    <property type="entry name" value="ALPHA 1,4-GLYCOSYLTRANSFERASE FAMILY PROTEIN"/>
    <property type="match status" value="1"/>
</dbReference>
<dbReference type="Pfam" id="PF04572">
    <property type="entry name" value="Gb3_synth"/>
    <property type="match status" value="1"/>
</dbReference>
<gene>
    <name evidence="2" type="ORF">B296_00007732</name>
</gene>
<name>A0A426YPX9_ENSVE</name>
<dbReference type="InterPro" id="IPR029044">
    <property type="entry name" value="Nucleotide-diphossugar_trans"/>
</dbReference>
<protein>
    <recommendedName>
        <fullName evidence="1">Alpha 1,4-glycosyltransferase domain-containing protein</fullName>
    </recommendedName>
</protein>
<sequence>MRSVGQQRRRVSSRNRCVWTCCSATMAWRTRPLPLLLLLLFALALLSLLECNCLSLLCRLAWNHSFPNLGAPIAKAPPLRFLGGESGHRNRKTYVSTRFYSDSVDGRTPPASPATIRRVPTSKQRGNPLLKVLETNAQSRTFTKRADDFFRGHRSGPPCKDRFFMAWISSLEVFGPRELFSVESLFKCHPHACLLIVSNTMDSTLGSLLLKPFVERGFRVAAVSPDFTHLLKSTPAALWFHRLRRREVRTGEVPLGQNLSNLLRLAVLYKYGGVYIDTDVIILKSFGGLRNTIGAQAVDAGTGNWTRLNNAVMVFDRRHPLLYKFLQEFAMTFDGNKWGHNGPYLVSRVAARLRGKPGYSFSVLPPPAFYPVGWNKISTLFSGPRNQSHSRWISENFSWVRGASYSLHLWNRQSSRIKVEEGSVISRIMLDSCVICNLSSSLVHKE</sequence>
<evidence type="ECO:0000313" key="3">
    <source>
        <dbReference type="Proteomes" id="UP000287651"/>
    </source>
</evidence>
<evidence type="ECO:0000259" key="1">
    <source>
        <dbReference type="Pfam" id="PF04572"/>
    </source>
</evidence>
<dbReference type="EMBL" id="AMZH03010954">
    <property type="protein sequence ID" value="RRT53777.1"/>
    <property type="molecule type" value="Genomic_DNA"/>
</dbReference>
<reference evidence="2 3" key="1">
    <citation type="journal article" date="2014" name="Agronomy (Basel)">
        <title>A Draft Genome Sequence for Ensete ventricosum, the Drought-Tolerant Tree Against Hunger.</title>
        <authorList>
            <person name="Harrison J."/>
            <person name="Moore K.A."/>
            <person name="Paszkiewicz K."/>
            <person name="Jones T."/>
            <person name="Grant M."/>
            <person name="Ambacheew D."/>
            <person name="Muzemil S."/>
            <person name="Studholme D.J."/>
        </authorList>
    </citation>
    <scope>NUCLEOTIDE SEQUENCE [LARGE SCALE GENOMIC DNA]</scope>
</reference>
<dbReference type="InterPro" id="IPR007652">
    <property type="entry name" value="A1-4-GlycosylTfrase_dom"/>
</dbReference>
<dbReference type="InterPro" id="IPR044789">
    <property type="entry name" value="Put_A1-4-GlycosylTfrase_plant"/>
</dbReference>
<proteinExistence type="predicted"/>
<dbReference type="SUPFAM" id="SSF53448">
    <property type="entry name" value="Nucleotide-diphospho-sugar transferases"/>
    <property type="match status" value="1"/>
</dbReference>
<feature type="domain" description="Alpha 1,4-glycosyltransferase" evidence="1">
    <location>
        <begin position="315"/>
        <end position="436"/>
    </location>
</feature>